<evidence type="ECO:0000313" key="1">
    <source>
        <dbReference type="EMBL" id="GGU49319.1"/>
    </source>
</evidence>
<dbReference type="EMBL" id="BMRP01000003">
    <property type="protein sequence ID" value="GGU49319.1"/>
    <property type="molecule type" value="Genomic_DNA"/>
</dbReference>
<name>A0ABQ2UQR9_9ACTN</name>
<gene>
    <name evidence="1" type="ORF">GCM10010211_11830</name>
</gene>
<proteinExistence type="predicted"/>
<keyword evidence="2" id="KW-1185">Reference proteome</keyword>
<comment type="caution">
    <text evidence="1">The sequence shown here is derived from an EMBL/GenBank/DDBJ whole genome shotgun (WGS) entry which is preliminary data.</text>
</comment>
<organism evidence="1 2">
    <name type="scientific">Streptomyces albospinus</name>
    <dbReference type="NCBI Taxonomy" id="285515"/>
    <lineage>
        <taxon>Bacteria</taxon>
        <taxon>Bacillati</taxon>
        <taxon>Actinomycetota</taxon>
        <taxon>Actinomycetes</taxon>
        <taxon>Kitasatosporales</taxon>
        <taxon>Streptomycetaceae</taxon>
        <taxon>Streptomyces</taxon>
    </lineage>
</organism>
<dbReference type="Proteomes" id="UP000654471">
    <property type="component" value="Unassembled WGS sequence"/>
</dbReference>
<protein>
    <submittedName>
        <fullName evidence="1">Uncharacterized protein</fullName>
    </submittedName>
</protein>
<sequence>MGLPDDLRLRVALTPVSGLWERLNGWQQDQVEVATKMELARLAGLLVQPETAPRLPADRLTDRRWRRPAARPWSTARTAG</sequence>
<evidence type="ECO:0000313" key="2">
    <source>
        <dbReference type="Proteomes" id="UP000654471"/>
    </source>
</evidence>
<accession>A0ABQ2UQR9</accession>
<dbReference type="RefSeq" id="WP_189297093.1">
    <property type="nucleotide sequence ID" value="NZ_BMRP01000003.1"/>
</dbReference>
<reference evidence="2" key="1">
    <citation type="journal article" date="2019" name="Int. J. Syst. Evol. Microbiol.">
        <title>The Global Catalogue of Microorganisms (GCM) 10K type strain sequencing project: providing services to taxonomists for standard genome sequencing and annotation.</title>
        <authorList>
            <consortium name="The Broad Institute Genomics Platform"/>
            <consortium name="The Broad Institute Genome Sequencing Center for Infectious Disease"/>
            <person name="Wu L."/>
            <person name="Ma J."/>
        </authorList>
    </citation>
    <scope>NUCLEOTIDE SEQUENCE [LARGE SCALE GENOMIC DNA]</scope>
    <source>
        <strain evidence="2">JCM 3399</strain>
    </source>
</reference>